<dbReference type="PANTHER" id="PTHR42813">
    <property type="entry name" value="ZINC-TYPE ALCOHOL DEHYDROGENASE-LIKE"/>
    <property type="match status" value="1"/>
</dbReference>
<organism evidence="8 9">
    <name type="scientific">Aeromicrobium senzhongii</name>
    <dbReference type="NCBI Taxonomy" id="2663859"/>
    <lineage>
        <taxon>Bacteria</taxon>
        <taxon>Bacillati</taxon>
        <taxon>Actinomycetota</taxon>
        <taxon>Actinomycetes</taxon>
        <taxon>Propionibacteriales</taxon>
        <taxon>Nocardioidaceae</taxon>
        <taxon>Aeromicrobium</taxon>
    </lineage>
</organism>
<dbReference type="PANTHER" id="PTHR42813:SF2">
    <property type="entry name" value="DEHYDROGENASE, ZINC-CONTAINING, PUTATIVE (AFU_ORTHOLOGUE AFUA_2G02810)-RELATED"/>
    <property type="match status" value="1"/>
</dbReference>
<gene>
    <name evidence="8" type="ORF">IBG24_15095</name>
</gene>
<evidence type="ECO:0000256" key="5">
    <source>
        <dbReference type="RuleBase" id="RU361277"/>
    </source>
</evidence>
<evidence type="ECO:0000256" key="2">
    <source>
        <dbReference type="ARBA" id="ARBA00022723"/>
    </source>
</evidence>
<comment type="caution">
    <text evidence="8">The sequence shown here is derived from an EMBL/GenBank/DDBJ whole genome shotgun (WGS) entry which is preliminary data.</text>
</comment>
<sequence>MRATVLTAPGRVDLASRPRPTCTAPADAVVRVVAAAVCGSDLWWYRGDNSFDQPRRMGHEFVGRVESIGSAVTSVVPGDFVLAAFKFGDHTCATCRDGYTSNCPHGGYWGSTHPDGSELDGGQGELVRVPLADGTLVRVDAPVTADLLPHLLALTDVMATGAHAARCADVGEGSRAVVIGDGAVGLCAVAACRRLGAERVTILSRNPARQRLARILGADDVIDIRGDEAVRLLRERHEGVGPAHVLECVGTSESLATAIAAARVGGQIGMVGIPHGDDFHPRQLFAKNLGLRAGGAPARALLDELLPEVLAGSLRPGVVFDQHYDLDDVARAYADMAERRTTKALLRVSSL</sequence>
<protein>
    <submittedName>
        <fullName evidence="8">Alcohol dehydrogenase catalytic domain-containing protein</fullName>
    </submittedName>
</protein>
<dbReference type="EMBL" id="JACTVM010000005">
    <property type="protein sequence ID" value="MBC9227643.1"/>
    <property type="molecule type" value="Genomic_DNA"/>
</dbReference>
<comment type="similarity">
    <text evidence="5">Belongs to the zinc-containing alcohol dehydrogenase family.</text>
</comment>
<dbReference type="RefSeq" id="WP_187770092.1">
    <property type="nucleotide sequence ID" value="NZ_JACTVM010000005.1"/>
</dbReference>
<proteinExistence type="inferred from homology"/>
<evidence type="ECO:0000259" key="7">
    <source>
        <dbReference type="Pfam" id="PF08240"/>
    </source>
</evidence>
<dbReference type="Gene3D" id="3.40.50.720">
    <property type="entry name" value="NAD(P)-binding Rossmann-like Domain"/>
    <property type="match status" value="1"/>
</dbReference>
<evidence type="ECO:0000313" key="9">
    <source>
        <dbReference type="Proteomes" id="UP000620591"/>
    </source>
</evidence>
<dbReference type="Proteomes" id="UP000620591">
    <property type="component" value="Unassembled WGS sequence"/>
</dbReference>
<dbReference type="SUPFAM" id="SSF51735">
    <property type="entry name" value="NAD(P)-binding Rossmann-fold domains"/>
    <property type="match status" value="1"/>
</dbReference>
<dbReference type="InterPro" id="IPR013154">
    <property type="entry name" value="ADH-like_N"/>
</dbReference>
<dbReference type="InterPro" id="IPR002328">
    <property type="entry name" value="ADH_Zn_CS"/>
</dbReference>
<dbReference type="GO" id="GO:0008270">
    <property type="term" value="F:zinc ion binding"/>
    <property type="evidence" value="ECO:0007669"/>
    <property type="project" value="InterPro"/>
</dbReference>
<reference evidence="8" key="1">
    <citation type="submission" date="2020-09" db="EMBL/GenBank/DDBJ databases">
        <title>Novel species in genus Aeromicrobium.</title>
        <authorList>
            <person name="Zhang G."/>
        </authorList>
    </citation>
    <scope>NUCLEOTIDE SEQUENCE</scope>
    <source>
        <strain evidence="8">Zg-636</strain>
    </source>
</reference>
<dbReference type="Gene3D" id="3.90.180.10">
    <property type="entry name" value="Medium-chain alcohol dehydrogenases, catalytic domain"/>
    <property type="match status" value="1"/>
</dbReference>
<dbReference type="SUPFAM" id="SSF50129">
    <property type="entry name" value="GroES-like"/>
    <property type="match status" value="1"/>
</dbReference>
<dbReference type="AlphaFoldDB" id="A0A8I0EXP3"/>
<evidence type="ECO:0000256" key="1">
    <source>
        <dbReference type="ARBA" id="ARBA00001947"/>
    </source>
</evidence>
<dbReference type="PROSITE" id="PS00059">
    <property type="entry name" value="ADH_ZINC"/>
    <property type="match status" value="1"/>
</dbReference>
<evidence type="ECO:0000256" key="4">
    <source>
        <dbReference type="ARBA" id="ARBA00023002"/>
    </source>
</evidence>
<dbReference type="GO" id="GO:0016491">
    <property type="term" value="F:oxidoreductase activity"/>
    <property type="evidence" value="ECO:0007669"/>
    <property type="project" value="UniProtKB-KW"/>
</dbReference>
<evidence type="ECO:0000256" key="3">
    <source>
        <dbReference type="ARBA" id="ARBA00022833"/>
    </source>
</evidence>
<dbReference type="InterPro" id="IPR036291">
    <property type="entry name" value="NAD(P)-bd_dom_sf"/>
</dbReference>
<dbReference type="InterPro" id="IPR011032">
    <property type="entry name" value="GroES-like_sf"/>
</dbReference>
<keyword evidence="2 5" id="KW-0479">Metal-binding</keyword>
<dbReference type="Pfam" id="PF00107">
    <property type="entry name" value="ADH_zinc_N"/>
    <property type="match status" value="1"/>
</dbReference>
<name>A0A8I0EXP3_9ACTN</name>
<evidence type="ECO:0000313" key="8">
    <source>
        <dbReference type="EMBL" id="MBC9227643.1"/>
    </source>
</evidence>
<dbReference type="InterPro" id="IPR013149">
    <property type="entry name" value="ADH-like_C"/>
</dbReference>
<feature type="domain" description="Alcohol dehydrogenase-like N-terminal" evidence="7">
    <location>
        <begin position="25"/>
        <end position="131"/>
    </location>
</feature>
<comment type="cofactor">
    <cofactor evidence="1 5">
        <name>Zn(2+)</name>
        <dbReference type="ChEBI" id="CHEBI:29105"/>
    </cofactor>
</comment>
<evidence type="ECO:0000259" key="6">
    <source>
        <dbReference type="Pfam" id="PF00107"/>
    </source>
</evidence>
<feature type="domain" description="Alcohol dehydrogenase-like C-terminal" evidence="6">
    <location>
        <begin position="183"/>
        <end position="290"/>
    </location>
</feature>
<keyword evidence="4" id="KW-0560">Oxidoreductase</keyword>
<dbReference type="Pfam" id="PF08240">
    <property type="entry name" value="ADH_N"/>
    <property type="match status" value="1"/>
</dbReference>
<accession>A0A8I0EXP3</accession>
<keyword evidence="3 5" id="KW-0862">Zinc</keyword>